<dbReference type="STRING" id="1941349.STSP1_01066"/>
<name>A0A1W6LLN8_9BACT</name>
<keyword evidence="1" id="KW-1133">Transmembrane helix</keyword>
<protein>
    <recommendedName>
        <fullName evidence="5">Protein BatD</fullName>
    </recommendedName>
</protein>
<accession>A0A1W6LLN8</accession>
<feature type="chain" id="PRO_5012145202" description="Protein BatD" evidence="2">
    <location>
        <begin position="19"/>
        <end position="327"/>
    </location>
</feature>
<reference evidence="4" key="1">
    <citation type="submission" date="2017-04" db="EMBL/GenBank/DDBJ databases">
        <title>Comparative genomics and description of representatives of a novel lineage of planctomycetes thriving in anoxic sediments.</title>
        <authorList>
            <person name="Spring S."/>
            <person name="Bunk B."/>
            <person name="Sproer C."/>
        </authorList>
    </citation>
    <scope>NUCLEOTIDE SEQUENCE [LARGE SCALE GENOMIC DNA]</scope>
    <source>
        <strain evidence="4">ST-PulAB-D4</strain>
    </source>
</reference>
<dbReference type="EMBL" id="CP021023">
    <property type="protein sequence ID" value="ARN56677.1"/>
    <property type="molecule type" value="Genomic_DNA"/>
</dbReference>
<evidence type="ECO:0008006" key="5">
    <source>
        <dbReference type="Google" id="ProtNLM"/>
    </source>
</evidence>
<feature type="signal peptide" evidence="2">
    <location>
        <begin position="1"/>
        <end position="18"/>
    </location>
</feature>
<dbReference type="RefSeq" id="WP_085755366.1">
    <property type="nucleotide sequence ID" value="NZ_CP021023.1"/>
</dbReference>
<keyword evidence="1" id="KW-0812">Transmembrane</keyword>
<feature type="transmembrane region" description="Helical" evidence="1">
    <location>
        <begin position="160"/>
        <end position="180"/>
    </location>
</feature>
<keyword evidence="2" id="KW-0732">Signal</keyword>
<evidence type="ECO:0000313" key="4">
    <source>
        <dbReference type="Proteomes" id="UP000193334"/>
    </source>
</evidence>
<organism evidence="3 4">
    <name type="scientific">Sedimentisphaera salicampi</name>
    <dbReference type="NCBI Taxonomy" id="1941349"/>
    <lineage>
        <taxon>Bacteria</taxon>
        <taxon>Pseudomonadati</taxon>
        <taxon>Planctomycetota</taxon>
        <taxon>Phycisphaerae</taxon>
        <taxon>Sedimentisphaerales</taxon>
        <taxon>Sedimentisphaeraceae</taxon>
        <taxon>Sedimentisphaera</taxon>
    </lineage>
</organism>
<dbReference type="AlphaFoldDB" id="A0A1W6LLN8"/>
<sequence precursor="true">MIRRAFFAILIAGFACFAAELKLSSETIEASLTIDKTQISYGSSAEAEVGYSAKGEEVISRAKLEPGSDKITLHEKSRSGSRLVYEIEPEQTGSFEVLFKFVYTDFEDQEVVQPFGKIEFEVSSALSDEEKSTLKNKGAEKLVNKISPEPEPAEVPINKLAVAAGAAGLALAAAGIWLYISKRKKNALQEVKYVLPHKSAYKFLEALKFRNLPQNGQMKEYVYILSNLLRSYIQVRFSLPATDMTTEEFLEDAAERGIFSAVQNKTLQSFLEKADLVKFAGFSPSIDQAEEMMDSAKDFIRTTEDYNFLVPEKDAKTIGKPLEAEDV</sequence>
<keyword evidence="1" id="KW-0472">Membrane</keyword>
<dbReference type="PROSITE" id="PS51257">
    <property type="entry name" value="PROKAR_LIPOPROTEIN"/>
    <property type="match status" value="1"/>
</dbReference>
<evidence type="ECO:0000256" key="1">
    <source>
        <dbReference type="SAM" id="Phobius"/>
    </source>
</evidence>
<keyword evidence="4" id="KW-1185">Reference proteome</keyword>
<proteinExistence type="predicted"/>
<evidence type="ECO:0000256" key="2">
    <source>
        <dbReference type="SAM" id="SignalP"/>
    </source>
</evidence>
<gene>
    <name evidence="3" type="ORF">STSP1_01066</name>
</gene>
<dbReference type="Proteomes" id="UP000193334">
    <property type="component" value="Chromosome"/>
</dbReference>
<evidence type="ECO:0000313" key="3">
    <source>
        <dbReference type="EMBL" id="ARN56677.1"/>
    </source>
</evidence>
<dbReference type="KEGG" id="pbp:STSP1_01066"/>